<accession>A0A814ZYY4</accession>
<keyword evidence="6" id="KW-1185">Reference proteome</keyword>
<dbReference type="AlphaFoldDB" id="A0A814ZYY4"/>
<proteinExistence type="predicted"/>
<dbReference type="Proteomes" id="UP000682733">
    <property type="component" value="Unassembled WGS sequence"/>
</dbReference>
<evidence type="ECO:0000313" key="4">
    <source>
        <dbReference type="EMBL" id="CAF3827440.1"/>
    </source>
</evidence>
<dbReference type="Pfam" id="PF02214">
    <property type="entry name" value="BTB_2"/>
    <property type="match status" value="1"/>
</dbReference>
<dbReference type="EMBL" id="CAJNOK010008379">
    <property type="protein sequence ID" value="CAF1062056.1"/>
    <property type="molecule type" value="Genomic_DNA"/>
</dbReference>
<comment type="caution">
    <text evidence="3">The sequence shown here is derived from an EMBL/GenBank/DDBJ whole genome shotgun (WGS) entry which is preliminary data.</text>
</comment>
<dbReference type="Proteomes" id="UP000677228">
    <property type="component" value="Unassembled WGS sequence"/>
</dbReference>
<evidence type="ECO:0000313" key="5">
    <source>
        <dbReference type="EMBL" id="CAF4019263.1"/>
    </source>
</evidence>
<dbReference type="InterPro" id="IPR011333">
    <property type="entry name" value="SKP1/BTB/POZ_sf"/>
</dbReference>
<protein>
    <recommendedName>
        <fullName evidence="1">Potassium channel tetramerisation-type BTB domain-containing protein</fullName>
    </recommendedName>
</protein>
<dbReference type="EMBL" id="CAJOBA010008392">
    <property type="protein sequence ID" value="CAF3827440.1"/>
    <property type="molecule type" value="Genomic_DNA"/>
</dbReference>
<dbReference type="EMBL" id="CAJNOQ010010385">
    <property type="protein sequence ID" value="CAF1250357.1"/>
    <property type="molecule type" value="Genomic_DNA"/>
</dbReference>
<organism evidence="3 6">
    <name type="scientific">Didymodactylos carnosus</name>
    <dbReference type="NCBI Taxonomy" id="1234261"/>
    <lineage>
        <taxon>Eukaryota</taxon>
        <taxon>Metazoa</taxon>
        <taxon>Spiralia</taxon>
        <taxon>Gnathifera</taxon>
        <taxon>Rotifera</taxon>
        <taxon>Eurotatoria</taxon>
        <taxon>Bdelloidea</taxon>
        <taxon>Philodinida</taxon>
        <taxon>Philodinidae</taxon>
        <taxon>Didymodactylos</taxon>
    </lineage>
</organism>
<dbReference type="OrthoDB" id="2414723at2759"/>
<dbReference type="Proteomes" id="UP000681722">
    <property type="component" value="Unassembled WGS sequence"/>
</dbReference>
<reference evidence="3" key="1">
    <citation type="submission" date="2021-02" db="EMBL/GenBank/DDBJ databases">
        <authorList>
            <person name="Nowell W R."/>
        </authorList>
    </citation>
    <scope>NUCLEOTIDE SEQUENCE</scope>
</reference>
<evidence type="ECO:0000313" key="2">
    <source>
        <dbReference type="EMBL" id="CAF1062056.1"/>
    </source>
</evidence>
<evidence type="ECO:0000313" key="3">
    <source>
        <dbReference type="EMBL" id="CAF1250357.1"/>
    </source>
</evidence>
<dbReference type="Gene3D" id="3.30.710.10">
    <property type="entry name" value="Potassium Channel Kv1.1, Chain A"/>
    <property type="match status" value="1"/>
</dbReference>
<dbReference type="GO" id="GO:0051260">
    <property type="term" value="P:protein homooligomerization"/>
    <property type="evidence" value="ECO:0007669"/>
    <property type="project" value="InterPro"/>
</dbReference>
<gene>
    <name evidence="3" type="ORF">GPM918_LOCUS26103</name>
    <name evidence="2" type="ORF">OVA965_LOCUS17466</name>
    <name evidence="5" type="ORF">SRO942_LOCUS26192</name>
    <name evidence="4" type="ORF">TMI583_LOCUS17474</name>
</gene>
<name>A0A814ZYY4_9BILA</name>
<sequence>MALLQIHLEPTRAKLEAACGRQEIVPLAGQFIEGKLSPSSTSLKPICAASQAIEIESAHFVENMTKFYNMLVEYEETKNEMRLKEQEKLEALFERNDLISLNIRGEVLYTSRSTLVRIHDTKLSTIFEDKMSVEELKQDGDGHIFFDYNPNLLRELLTIVADCPDDHDDRRNGLFRSCSDELKIFARELGFQDYYIDGSQNSTERFSKVIGYGAVLTQDKCCASHTNKCWWNQSHPIVIGKNLYTQGISRLQLFVAKRHSRMFIGIVSSSFVKQSSLDDNNYSYPSIYGWNDNSLIFNGYEHPHISNVGDFLREGDTIEMEINCLDKTILVLNKRSRRHCKILVDINHCPFPWMLRIRLFHSNDQICLL</sequence>
<dbReference type="EMBL" id="CAJOBC010014312">
    <property type="protein sequence ID" value="CAF4019263.1"/>
    <property type="molecule type" value="Genomic_DNA"/>
</dbReference>
<feature type="domain" description="Potassium channel tetramerisation-type BTB" evidence="1">
    <location>
        <begin position="99"/>
        <end position="162"/>
    </location>
</feature>
<dbReference type="SUPFAM" id="SSF54695">
    <property type="entry name" value="POZ domain"/>
    <property type="match status" value="1"/>
</dbReference>
<dbReference type="Proteomes" id="UP000663829">
    <property type="component" value="Unassembled WGS sequence"/>
</dbReference>
<dbReference type="InterPro" id="IPR003131">
    <property type="entry name" value="T1-type_BTB"/>
</dbReference>
<evidence type="ECO:0000313" key="6">
    <source>
        <dbReference type="Proteomes" id="UP000663829"/>
    </source>
</evidence>
<evidence type="ECO:0000259" key="1">
    <source>
        <dbReference type="Pfam" id="PF02214"/>
    </source>
</evidence>